<evidence type="ECO:0000256" key="6">
    <source>
        <dbReference type="RuleBase" id="RU003512"/>
    </source>
</evidence>
<dbReference type="InterPro" id="IPR006128">
    <property type="entry name" value="Lipoprotein_PsaA-like"/>
</dbReference>
<comment type="similarity">
    <text evidence="2 6">Belongs to the bacterial solute-binding protein 9 family.</text>
</comment>
<dbReference type="SUPFAM" id="SSF53807">
    <property type="entry name" value="Helical backbone' metal receptor"/>
    <property type="match status" value="1"/>
</dbReference>
<dbReference type="PRINTS" id="PR00690">
    <property type="entry name" value="ADHESNFAMILY"/>
</dbReference>
<evidence type="ECO:0000313" key="8">
    <source>
        <dbReference type="EMBL" id="RIY34289.1"/>
    </source>
</evidence>
<dbReference type="GO" id="GO:0007155">
    <property type="term" value="P:cell adhesion"/>
    <property type="evidence" value="ECO:0007669"/>
    <property type="project" value="InterPro"/>
</dbReference>
<evidence type="ECO:0000256" key="3">
    <source>
        <dbReference type="ARBA" id="ARBA00022448"/>
    </source>
</evidence>
<keyword evidence="3 6" id="KW-0813">Transport</keyword>
<dbReference type="RefSeq" id="WP_119524427.1">
    <property type="nucleotide sequence ID" value="NZ_NRHC01000012.1"/>
</dbReference>
<evidence type="ECO:0000256" key="1">
    <source>
        <dbReference type="ARBA" id="ARBA00004196"/>
    </source>
</evidence>
<dbReference type="InterPro" id="IPR006127">
    <property type="entry name" value="ZnuA-like"/>
</dbReference>
<keyword evidence="9" id="KW-1185">Reference proteome</keyword>
<keyword evidence="4" id="KW-0479">Metal-binding</keyword>
<dbReference type="OrthoDB" id="9793396at2"/>
<feature type="chain" id="PRO_5017445894" evidence="7">
    <location>
        <begin position="25"/>
        <end position="303"/>
    </location>
</feature>
<organism evidence="8 9">
    <name type="scientific">Psittacicella hinzii</name>
    <dbReference type="NCBI Taxonomy" id="2028575"/>
    <lineage>
        <taxon>Bacteria</taxon>
        <taxon>Pseudomonadati</taxon>
        <taxon>Pseudomonadota</taxon>
        <taxon>Gammaproteobacteria</taxon>
        <taxon>Pasteurellales</taxon>
        <taxon>Psittacicellaceae</taxon>
        <taxon>Psittacicella</taxon>
    </lineage>
</organism>
<comment type="subcellular location">
    <subcellularLocation>
        <location evidence="1">Cell envelope</location>
    </subcellularLocation>
</comment>
<dbReference type="GO" id="GO:0030001">
    <property type="term" value="P:metal ion transport"/>
    <property type="evidence" value="ECO:0007669"/>
    <property type="project" value="InterPro"/>
</dbReference>
<evidence type="ECO:0000256" key="4">
    <source>
        <dbReference type="ARBA" id="ARBA00022723"/>
    </source>
</evidence>
<evidence type="ECO:0000256" key="5">
    <source>
        <dbReference type="ARBA" id="ARBA00022729"/>
    </source>
</evidence>
<dbReference type="PANTHER" id="PTHR42953">
    <property type="entry name" value="HIGH-AFFINITY ZINC UPTAKE SYSTEM PROTEIN ZNUA-RELATED"/>
    <property type="match status" value="1"/>
</dbReference>
<sequence length="303" mass="33802">MKLKFIFIFSAILSALSFTSNAFALRVVTTFTVLEDITRNIAGKYATVESLTPIGAEIHEYEPTSRDLVRLNRSDLIITNGLGLEKWFQRFYQRAKNIPVVEASKGVVPSLITEGPYAGQPNPHGWMSLTNASIYVENIKNALIEHDPANKEGYEANAKAYLEKLAKMEADVRTFISKNNLEGAYLITSESAFSYLARDINLRYDSIWPVNAEDVGTPAQITRIINLVRDNKIKVVFSGSTMDLKPMEVVMQETGAQFGGYLYVDTLTDAKGPVPTYLDMLSKTVYTIVDGYNKTLHASHSKH</sequence>
<dbReference type="PRINTS" id="PR00691">
    <property type="entry name" value="ADHESINB"/>
</dbReference>
<dbReference type="AlphaFoldDB" id="A0A3A1YAN2"/>
<dbReference type="EMBL" id="NRHC01000012">
    <property type="protein sequence ID" value="RIY34289.1"/>
    <property type="molecule type" value="Genomic_DNA"/>
</dbReference>
<dbReference type="PANTHER" id="PTHR42953:SF1">
    <property type="entry name" value="METAL-BINDING PROTEIN HI_0362-RELATED"/>
    <property type="match status" value="1"/>
</dbReference>
<dbReference type="GO" id="GO:0030313">
    <property type="term" value="C:cell envelope"/>
    <property type="evidence" value="ECO:0007669"/>
    <property type="project" value="UniProtKB-SubCell"/>
</dbReference>
<feature type="signal peptide" evidence="7">
    <location>
        <begin position="1"/>
        <end position="24"/>
    </location>
</feature>
<evidence type="ECO:0000256" key="7">
    <source>
        <dbReference type="SAM" id="SignalP"/>
    </source>
</evidence>
<dbReference type="Proteomes" id="UP000265691">
    <property type="component" value="Unassembled WGS sequence"/>
</dbReference>
<keyword evidence="5 7" id="KW-0732">Signal</keyword>
<comment type="caution">
    <text evidence="8">The sequence shown here is derived from an EMBL/GenBank/DDBJ whole genome shotgun (WGS) entry which is preliminary data.</text>
</comment>
<gene>
    <name evidence="8" type="ORF">CKF54_01000</name>
</gene>
<dbReference type="Pfam" id="PF01297">
    <property type="entry name" value="ZnuA"/>
    <property type="match status" value="1"/>
</dbReference>
<dbReference type="InterPro" id="IPR050492">
    <property type="entry name" value="Bact_metal-bind_prot9"/>
</dbReference>
<evidence type="ECO:0000313" key="9">
    <source>
        <dbReference type="Proteomes" id="UP000265691"/>
    </source>
</evidence>
<accession>A0A3A1YAN2</accession>
<evidence type="ECO:0000256" key="2">
    <source>
        <dbReference type="ARBA" id="ARBA00011028"/>
    </source>
</evidence>
<dbReference type="Gene3D" id="3.40.50.1980">
    <property type="entry name" value="Nitrogenase molybdenum iron protein domain"/>
    <property type="match status" value="2"/>
</dbReference>
<name>A0A3A1YAN2_9GAMM</name>
<protein>
    <submittedName>
        <fullName evidence="8">Metal ABC transporter substrate-binding protein</fullName>
    </submittedName>
</protein>
<dbReference type="GO" id="GO:0046872">
    <property type="term" value="F:metal ion binding"/>
    <property type="evidence" value="ECO:0007669"/>
    <property type="project" value="UniProtKB-KW"/>
</dbReference>
<dbReference type="InterPro" id="IPR006129">
    <property type="entry name" value="AdhesinB"/>
</dbReference>
<reference evidence="8 9" key="1">
    <citation type="submission" date="2017-08" db="EMBL/GenBank/DDBJ databases">
        <title>Reclassification of Bisgaard taxon 37 and 44.</title>
        <authorList>
            <person name="Christensen H."/>
        </authorList>
    </citation>
    <scope>NUCLEOTIDE SEQUENCE [LARGE SCALE GENOMIC DNA]</scope>
    <source>
        <strain evidence="8 9">B96_3</strain>
    </source>
</reference>
<proteinExistence type="inferred from homology"/>